<comment type="caution">
    <text evidence="1">The sequence shown here is derived from an EMBL/GenBank/DDBJ whole genome shotgun (WGS) entry which is preliminary data.</text>
</comment>
<dbReference type="PANTHER" id="PTHR35465">
    <property type="entry name" value="CAVEOLIN-1 PROTEIN"/>
    <property type="match status" value="1"/>
</dbReference>
<dbReference type="EMBL" id="JBANAX010000792">
    <property type="protein sequence ID" value="KAL1193277.1"/>
    <property type="molecule type" value="Genomic_DNA"/>
</dbReference>
<dbReference type="AlphaFoldDB" id="A0ABD0ZF20"/>
<keyword evidence="2" id="KW-1185">Reference proteome</keyword>
<evidence type="ECO:0000313" key="1">
    <source>
        <dbReference type="EMBL" id="KAL1193277.1"/>
    </source>
</evidence>
<gene>
    <name evidence="1" type="ORF">V5N11_017110</name>
</gene>
<evidence type="ECO:0000313" key="2">
    <source>
        <dbReference type="Proteomes" id="UP001558713"/>
    </source>
</evidence>
<dbReference type="Proteomes" id="UP001558713">
    <property type="component" value="Unassembled WGS sequence"/>
</dbReference>
<organism evidence="1 2">
    <name type="scientific">Cardamine amara subsp. amara</name>
    <dbReference type="NCBI Taxonomy" id="228776"/>
    <lineage>
        <taxon>Eukaryota</taxon>
        <taxon>Viridiplantae</taxon>
        <taxon>Streptophyta</taxon>
        <taxon>Embryophyta</taxon>
        <taxon>Tracheophyta</taxon>
        <taxon>Spermatophyta</taxon>
        <taxon>Magnoliopsida</taxon>
        <taxon>eudicotyledons</taxon>
        <taxon>Gunneridae</taxon>
        <taxon>Pentapetalae</taxon>
        <taxon>rosids</taxon>
        <taxon>malvids</taxon>
        <taxon>Brassicales</taxon>
        <taxon>Brassicaceae</taxon>
        <taxon>Cardamineae</taxon>
        <taxon>Cardamine</taxon>
    </lineage>
</organism>
<accession>A0ABD0ZF20</accession>
<proteinExistence type="predicted"/>
<reference evidence="1 2" key="1">
    <citation type="submission" date="2024-04" db="EMBL/GenBank/DDBJ databases">
        <title>Genome assembly C_amara_ONT_v2.</title>
        <authorList>
            <person name="Yant L."/>
            <person name="Moore C."/>
            <person name="Slenker M."/>
        </authorList>
    </citation>
    <scope>NUCLEOTIDE SEQUENCE [LARGE SCALE GENOMIC DNA]</scope>
    <source>
        <tissue evidence="1">Leaf</tissue>
    </source>
</reference>
<sequence>MRLKLNQIRRLLNTEKLISKAGSLEEVKNKAGLNVLVAVEPEGIVAIPNSEERSFIIYNIDKINLLTLRDKQSFSFFGPFF</sequence>
<protein>
    <submittedName>
        <fullName evidence="1">Uncharacterized protein</fullName>
    </submittedName>
</protein>
<dbReference type="PANTHER" id="PTHR35465:SF1">
    <property type="entry name" value="PHOSPHATIDYLINOSITOL-GLYCAN BIOSYNTHESIS CLASS X PROTEIN"/>
    <property type="match status" value="1"/>
</dbReference>
<name>A0ABD0ZF20_CARAN</name>